<evidence type="ECO:0000313" key="2">
    <source>
        <dbReference type="Proteomes" id="UP000294114"/>
    </source>
</evidence>
<accession>A0A4Q8B8H0</accession>
<dbReference type="AlphaFoldDB" id="A0A4Q8B8H0"/>
<gene>
    <name evidence="1" type="ORF">EV384_1818</name>
</gene>
<dbReference type="EMBL" id="SHLD01000001">
    <property type="protein sequence ID" value="RZU73415.1"/>
    <property type="molecule type" value="Genomic_DNA"/>
</dbReference>
<reference evidence="1 2" key="1">
    <citation type="submission" date="2019-02" db="EMBL/GenBank/DDBJ databases">
        <title>Sequencing the genomes of 1000 actinobacteria strains.</title>
        <authorList>
            <person name="Klenk H.-P."/>
        </authorList>
    </citation>
    <scope>NUCLEOTIDE SEQUENCE [LARGE SCALE GENOMIC DNA]</scope>
    <source>
        <strain evidence="1 2">DSM 45612</strain>
    </source>
</reference>
<sequence length="101" mass="11539">MLTYYVLYRTDQRGEPAGLFVVDATNGHAMVWDHRHRAWTYNPGLAARFLDDHRNFDRYDEVDRQTADRLVPGMTGGVPLPDEVSIRSVFTREGPADGDRS</sequence>
<proteinExistence type="predicted"/>
<name>A0A4Q8B8H0_9ACTN</name>
<evidence type="ECO:0000313" key="1">
    <source>
        <dbReference type="EMBL" id="RZU73415.1"/>
    </source>
</evidence>
<comment type="caution">
    <text evidence="1">The sequence shown here is derived from an EMBL/GenBank/DDBJ whole genome shotgun (WGS) entry which is preliminary data.</text>
</comment>
<dbReference type="Proteomes" id="UP000294114">
    <property type="component" value="Unassembled WGS sequence"/>
</dbReference>
<keyword evidence="2" id="KW-1185">Reference proteome</keyword>
<protein>
    <submittedName>
        <fullName evidence="1">Uncharacterized protein</fullName>
    </submittedName>
</protein>
<organism evidence="1 2">
    <name type="scientific">Micromonospora kangleipakensis</name>
    <dbReference type="NCBI Taxonomy" id="1077942"/>
    <lineage>
        <taxon>Bacteria</taxon>
        <taxon>Bacillati</taxon>
        <taxon>Actinomycetota</taxon>
        <taxon>Actinomycetes</taxon>
        <taxon>Micromonosporales</taxon>
        <taxon>Micromonosporaceae</taxon>
        <taxon>Micromonospora</taxon>
    </lineage>
</organism>